<dbReference type="InterPro" id="IPR027843">
    <property type="entry name" value="DUF4440"/>
</dbReference>
<dbReference type="InterPro" id="IPR032710">
    <property type="entry name" value="NTF2-like_dom_sf"/>
</dbReference>
<reference evidence="2" key="1">
    <citation type="journal article" date="2013" name="Genetics">
        <title>The draft genome and transcriptome of Panagrellus redivivus are shaped by the harsh demands of a free-living lifestyle.</title>
        <authorList>
            <person name="Srinivasan J."/>
            <person name="Dillman A.R."/>
            <person name="Macchietto M.G."/>
            <person name="Heikkinen L."/>
            <person name="Lakso M."/>
            <person name="Fracchia K.M."/>
            <person name="Antoshechkin I."/>
            <person name="Mortazavi A."/>
            <person name="Wong G."/>
            <person name="Sternberg P.W."/>
        </authorList>
    </citation>
    <scope>NUCLEOTIDE SEQUENCE [LARGE SCALE GENOMIC DNA]</scope>
    <source>
        <strain evidence="2">MT8872</strain>
    </source>
</reference>
<dbReference type="PANTHER" id="PTHR31664">
    <property type="entry name" value="PROTEIN CBG16427"/>
    <property type="match status" value="1"/>
</dbReference>
<organism evidence="2 3">
    <name type="scientific">Panagrellus redivivus</name>
    <name type="common">Microworm</name>
    <dbReference type="NCBI Taxonomy" id="6233"/>
    <lineage>
        <taxon>Eukaryota</taxon>
        <taxon>Metazoa</taxon>
        <taxon>Ecdysozoa</taxon>
        <taxon>Nematoda</taxon>
        <taxon>Chromadorea</taxon>
        <taxon>Rhabditida</taxon>
        <taxon>Tylenchina</taxon>
        <taxon>Panagrolaimomorpha</taxon>
        <taxon>Panagrolaimoidea</taxon>
        <taxon>Panagrolaimidae</taxon>
        <taxon>Panagrellus</taxon>
    </lineage>
</organism>
<dbReference type="WBParaSite" id="Pan_g11796.t1">
    <property type="protein sequence ID" value="Pan_g11796.t1"/>
    <property type="gene ID" value="Pan_g11796"/>
</dbReference>
<protein>
    <submittedName>
        <fullName evidence="3">DUF4440 domain-containing protein</fullName>
    </submittedName>
</protein>
<sequence>MAANQAPPSTMANGFNLFKRIPLHSALLENMNMALFQDIKSRQEEFMRAFNEGNAGKAAEIYHPDGYFMPNHSPPLKGRAEIEQYFKSDMADGVATAQIITEEVNGCGCDVFAYERGSYHLNGTKGTESGTYLQVWKKEAGQWLILSDCFNVTKAAQA</sequence>
<feature type="domain" description="DUF4440" evidence="1">
    <location>
        <begin position="39"/>
        <end position="145"/>
    </location>
</feature>
<dbReference type="SUPFAM" id="SSF54427">
    <property type="entry name" value="NTF2-like"/>
    <property type="match status" value="1"/>
</dbReference>
<evidence type="ECO:0000259" key="1">
    <source>
        <dbReference type="Pfam" id="PF14534"/>
    </source>
</evidence>
<accession>A0A7E4URF7</accession>
<keyword evidence="2" id="KW-1185">Reference proteome</keyword>
<name>A0A7E4URF7_PANRE</name>
<evidence type="ECO:0000313" key="2">
    <source>
        <dbReference type="Proteomes" id="UP000492821"/>
    </source>
</evidence>
<evidence type="ECO:0000313" key="3">
    <source>
        <dbReference type="WBParaSite" id="Pan_g11796.t1"/>
    </source>
</evidence>
<dbReference type="AlphaFoldDB" id="A0A7E4URF7"/>
<proteinExistence type="predicted"/>
<dbReference type="Proteomes" id="UP000492821">
    <property type="component" value="Unassembled WGS sequence"/>
</dbReference>
<reference evidence="3" key="2">
    <citation type="submission" date="2020-10" db="UniProtKB">
        <authorList>
            <consortium name="WormBaseParasite"/>
        </authorList>
    </citation>
    <scope>IDENTIFICATION</scope>
</reference>
<dbReference type="PANTHER" id="PTHR31664:SF8">
    <property type="entry name" value="DUF4440 DOMAIN-CONTAINING PROTEIN"/>
    <property type="match status" value="1"/>
</dbReference>
<dbReference type="Gene3D" id="3.10.450.50">
    <property type="match status" value="1"/>
</dbReference>
<dbReference type="Pfam" id="PF14534">
    <property type="entry name" value="DUF4440"/>
    <property type="match status" value="1"/>
</dbReference>